<name>A0A075HTI9_9EURY</name>
<accession>A0A075HTI9</accession>
<dbReference type="PROSITE" id="PS00136">
    <property type="entry name" value="SUBTILASE_ASP"/>
    <property type="match status" value="1"/>
</dbReference>
<dbReference type="PROSITE" id="PS00138">
    <property type="entry name" value="SUBTILASE_SER"/>
    <property type="match status" value="1"/>
</dbReference>
<keyword evidence="3 5" id="KW-0378">Hydrolase</keyword>
<dbReference type="PROSITE" id="PS00137">
    <property type="entry name" value="SUBTILASE_HIS"/>
    <property type="match status" value="1"/>
</dbReference>
<reference evidence="11" key="1">
    <citation type="journal article" date="2014" name="Genome Biol. Evol.">
        <title>Pangenome evidence for extensive interdomain horizontal transfer affecting lineage core and shell genes in uncultured planktonic thaumarchaeota and euryarchaeota.</title>
        <authorList>
            <person name="Deschamps P."/>
            <person name="Zivanovic Y."/>
            <person name="Moreira D."/>
            <person name="Rodriguez-Valera F."/>
            <person name="Lopez-Garcia P."/>
        </authorList>
    </citation>
    <scope>NUCLEOTIDE SEQUENCE</scope>
</reference>
<dbReference type="Pfam" id="PF00082">
    <property type="entry name" value="Peptidase_S8"/>
    <property type="match status" value="1"/>
</dbReference>
<keyword evidence="8" id="KW-0812">Transmembrane</keyword>
<feature type="active site" description="Charge relay system" evidence="5">
    <location>
        <position position="611"/>
    </location>
</feature>
<dbReference type="EMBL" id="KF901129">
    <property type="protein sequence ID" value="AIF19099.1"/>
    <property type="molecule type" value="Genomic_DNA"/>
</dbReference>
<dbReference type="Gene3D" id="3.40.50.200">
    <property type="entry name" value="Peptidase S8/S53 domain"/>
    <property type="match status" value="2"/>
</dbReference>
<feature type="active site" description="Charge relay system" evidence="5">
    <location>
        <position position="212"/>
    </location>
</feature>
<dbReference type="PANTHER" id="PTHR43399">
    <property type="entry name" value="SUBTILISIN-RELATED"/>
    <property type="match status" value="1"/>
</dbReference>
<evidence type="ECO:0000256" key="4">
    <source>
        <dbReference type="ARBA" id="ARBA00022825"/>
    </source>
</evidence>
<evidence type="ECO:0000256" key="6">
    <source>
        <dbReference type="RuleBase" id="RU003355"/>
    </source>
</evidence>
<dbReference type="Gene3D" id="2.60.120.1620">
    <property type="match status" value="1"/>
</dbReference>
<dbReference type="InterPro" id="IPR036852">
    <property type="entry name" value="Peptidase_S8/S53_dom_sf"/>
</dbReference>
<dbReference type="SUPFAM" id="SSF52743">
    <property type="entry name" value="Subtilisin-like"/>
    <property type="match status" value="1"/>
</dbReference>
<sequence>MTGLSHERAPRAESLKDSSTAPRSMRRPLPWQFATLIVLLMVTTPWAASLDSPTAVAGTPDLEQAEPAVGSNSPLYPAGVATLWPPAEEWWERGEELAEVYVITRDLAALHDWQLRHGLLAPQAEIAGQTLVPTEPSSGILEHRLITLPANLVPKIIGIPGVTVVFEDPGAPEAFSTDEWTPSSVKSGQIHGAVDAWEVGVNGSGVKVAIVDSGIDFGHPDLDGTQARVDDSASPWDGWPIMWDPRSSDIWLKDGAAYPGSGGSWYSDTATVDNDSNNDSLLDLTGFDVSGLPPSLSGDYHHGLHPDSQLKSRAGGEVTVLVVDDQTAGVYETVYIDFDRDGNFSEEKPMRKGNETAGLDTDSDGLWDQSGGLLYWISDGVNGIPYGPTYSARAGFQNRIAGAGNLTLFMINDRNDPGGNHGTLCASAVSAQGVVNNGNVKGMAPGAELIAVSDFYAGGSFLDAWRFLTEGYDGAVSTGDEAQIGSFSFGWSNVHNDGTDQMSLYVDWLTRVHAPETTFLVATGNGGHGYGTTASPGGSHGIISVGAFSSRAGEPHGGTWGDSAAWSNRGPNSGSRLDPDIVAVGWSATGDRTLNEVTNANSATTSWAGTSLATPVAAGLVALIYDSWMQENGVWPDSQTVRDLLMSTADDRGYDSLVQGGGWANVSRAVETIQGVNGSAWVTPAAWMPGDNHGAHRAANTNILLPGQSSWVNLTINGTGDAPVNLSWTGATLKPLRHFTRQWNSSTSLGWDGHQSNRPDLLIPIHIKGDANLSLPNGTSLVRARVALAGYGFDGDQNLAEENRVWVELMRWHDDDGDGTWFTDSDNDSMVDDGELEGSGEYSMVTLHQYISGQVETRIGLPTERAGDGILLGVYRQNIRTNLMDPIPIQVDWTAFGPVENVSWLSPCSGNATLAANGTHFINCRVSVPPNAIPGLRQEQVRIQFEQNGTVREWPLPVVVNVAAAGPFQLTPKPIDGNVSNQTLYSETWMQGAQRWGWRSESGDWKFITLDWPHNLTGDGAIVIDVDWPDNNLTDIDVHWMSENGHPYFLDDPAAYGPINLIPEVSSRNMDQGSGKYAWETSTGSSHEVLIAEPTAGLKQMMLHSAMHGVNTNDNPLNISVGYVGSLSGSLTKVVDDWAEADGEETLTFGATLPLNVSSIEGFGWTQPVLLPTETATQDTAGSWSSSGYAYQFTVENAEMLKVEIDSLAPRTDLDLGLYRDSNGNGVINWGSEQYAVSGNWNSDEELTVENPQDGTWWAVVHGYDVPNGTASFWLRSTIVAGDDLIIDNVTQLNESEISQRFPNGSSALAGATPTSAFDVDITYRSPDMNGNWEGFIVISLESGGSLRLGYDYRLEELPPILSFDTPLNGTRTNQSIPLTLTAHDYGGGFNLSSLKLKTTPPVDWANASFTVETLVDRDGSVTDLADSWRQWNDNLSLGPGSHFVESQGELAIEAEEATGRVPALDQSAPEWLDVSNGSSSGGICVGTDGDSGWIANSAEDGHRLDYSIDFQTAGRYYVWLRLNAPNSEGNSVHVGLDGIPLTTGTEGIRVISYNTTQWSSSSWGSNQTTQVTFDVNGSSRHVLNLWTAKDGACIDQILLTDDWTYVPTNTSQPSPLYRDLKLRSAWVNLSMPTDNSWRTFEADVTDVANRVNSTTIIVEHDDLSPPLILHGWDLLTNQSSPDDIFIQTDPETRLWLNGSEIPVASDGYANLSLMLHPTYWSVRDGDPNDITTWMWTSLNEFELVALDPAGNWNRLDFSMAYDPWSASNINLAFPQIMVDEYSGTSSDGNWSLDAFTPPDSLNAKEAPLTISLSMIFDTKRVCIRMMDEEGIEQESGCTSAASPPWPPEDPVEEDLTIPLYMGEFEYLIPFQVALNQTNLSDGIWQLEIETLDWAGNWGSLVHTLKLDRTPPTIEVLTPVQNETLYHHRFSVNWNISEPAQQSLVLDGEVIAEFVAGSSQYSAVVELRRTGWHQLCILATDLSLGPDPNVATDCTDVYLTPDAYLPTVTADWNYKVVNTPTVIADLHLGPEQSWSSSLWDGDIWVVQNGSELSSGDLEVPVVLEEGVNQVRFEIEALERMYLFDLTVTLDTRSPLLDITSPEPETHTSLRTWNVTGTCESGLEVIISLHLDQQNKNCENGDFWAEFSLPDEESTYEILAESVDAASNIGTATRLLIVDRTAPRAALSWDEPDCEDQPPSTLFKPEPVARCVLGMRVDFLDDDITFWALSIDRDRTVVHNEFGGTPDLQSLIVDLTEFGQPGDWMSQLVVEDAAGNRREVVLANEVVTRDSTLSAKVTAAGSSLNILMIASLLAGLFAFTRSKSAAHSKWEDEIPTPLDSELLVDEVEVDEVDFESMTMPASQGPIGPPPSEQKDFDEADSSILQQVHDISREKAVMTAQAETEEDAR</sequence>
<protein>
    <submittedName>
        <fullName evidence="11">Subtilisin-like serine protease</fullName>
    </submittedName>
</protein>
<evidence type="ECO:0000256" key="1">
    <source>
        <dbReference type="ARBA" id="ARBA00011073"/>
    </source>
</evidence>
<evidence type="ECO:0000259" key="9">
    <source>
        <dbReference type="Pfam" id="PF00082"/>
    </source>
</evidence>
<organism evidence="11">
    <name type="scientific">uncultured marine group II/III euryarchaeote KM3_85_D06</name>
    <dbReference type="NCBI Taxonomy" id="1456528"/>
    <lineage>
        <taxon>Archaea</taxon>
        <taxon>Methanobacteriati</taxon>
        <taxon>Methanobacteriota</taxon>
        <taxon>environmental samples</taxon>
    </lineage>
</organism>
<dbReference type="InterPro" id="IPR000209">
    <property type="entry name" value="Peptidase_S8/S53_dom"/>
</dbReference>
<keyword evidence="8" id="KW-0472">Membrane</keyword>
<feature type="compositionally biased region" description="Basic and acidic residues" evidence="7">
    <location>
        <begin position="1"/>
        <end position="16"/>
    </location>
</feature>
<dbReference type="InterPro" id="IPR022398">
    <property type="entry name" value="Peptidase_S8_His-AS"/>
</dbReference>
<dbReference type="InterPro" id="IPR041437">
    <property type="entry name" value="GH115_C"/>
</dbReference>
<feature type="transmembrane region" description="Helical" evidence="8">
    <location>
        <begin position="2298"/>
        <end position="2318"/>
    </location>
</feature>
<dbReference type="PRINTS" id="PR00723">
    <property type="entry name" value="SUBTILISIN"/>
</dbReference>
<feature type="region of interest" description="Disordered" evidence="7">
    <location>
        <begin position="554"/>
        <end position="573"/>
    </location>
</feature>
<keyword evidence="4 5" id="KW-0720">Serine protease</keyword>
<dbReference type="InterPro" id="IPR051048">
    <property type="entry name" value="Peptidase_S8/S53_subtilisin"/>
</dbReference>
<dbReference type="GO" id="GO:0004252">
    <property type="term" value="F:serine-type endopeptidase activity"/>
    <property type="evidence" value="ECO:0007669"/>
    <property type="project" value="UniProtKB-UniRule"/>
</dbReference>
<dbReference type="Pfam" id="PF17829">
    <property type="entry name" value="GH115_C"/>
    <property type="match status" value="1"/>
</dbReference>
<evidence type="ECO:0000256" key="2">
    <source>
        <dbReference type="ARBA" id="ARBA00022670"/>
    </source>
</evidence>
<evidence type="ECO:0000256" key="8">
    <source>
        <dbReference type="SAM" id="Phobius"/>
    </source>
</evidence>
<keyword evidence="2 5" id="KW-0645">Protease</keyword>
<evidence type="ECO:0000259" key="10">
    <source>
        <dbReference type="Pfam" id="PF17829"/>
    </source>
</evidence>
<dbReference type="PROSITE" id="PS51892">
    <property type="entry name" value="SUBTILASE"/>
    <property type="match status" value="1"/>
</dbReference>
<comment type="similarity">
    <text evidence="1 5 6">Belongs to the peptidase S8 family.</text>
</comment>
<evidence type="ECO:0000256" key="3">
    <source>
        <dbReference type="ARBA" id="ARBA00022801"/>
    </source>
</evidence>
<feature type="active site" description="Charge relay system" evidence="5">
    <location>
        <position position="421"/>
    </location>
</feature>
<dbReference type="PANTHER" id="PTHR43399:SF4">
    <property type="entry name" value="CELL WALL-ASSOCIATED PROTEASE"/>
    <property type="match status" value="1"/>
</dbReference>
<feature type="domain" description="Gylcosyl hydrolase 115 C-terminal" evidence="10">
    <location>
        <begin position="1444"/>
        <end position="1601"/>
    </location>
</feature>
<evidence type="ECO:0000256" key="7">
    <source>
        <dbReference type="SAM" id="MobiDB-lite"/>
    </source>
</evidence>
<proteinExistence type="inferred from homology"/>
<feature type="region of interest" description="Disordered" evidence="7">
    <location>
        <begin position="2357"/>
        <end position="2377"/>
    </location>
</feature>
<dbReference type="InterPro" id="IPR023828">
    <property type="entry name" value="Peptidase_S8_Ser-AS"/>
</dbReference>
<dbReference type="GO" id="GO:0006508">
    <property type="term" value="P:proteolysis"/>
    <property type="evidence" value="ECO:0007669"/>
    <property type="project" value="UniProtKB-KW"/>
</dbReference>
<dbReference type="Gene3D" id="2.60.120.380">
    <property type="match status" value="1"/>
</dbReference>
<dbReference type="InterPro" id="IPR023827">
    <property type="entry name" value="Peptidase_S8_Asp-AS"/>
</dbReference>
<evidence type="ECO:0000256" key="5">
    <source>
        <dbReference type="PROSITE-ProRule" id="PRU01240"/>
    </source>
</evidence>
<keyword evidence="8" id="KW-1133">Transmembrane helix</keyword>
<feature type="domain" description="Peptidase S8/S53" evidence="9">
    <location>
        <begin position="203"/>
        <end position="663"/>
    </location>
</feature>
<evidence type="ECO:0000313" key="11">
    <source>
        <dbReference type="EMBL" id="AIF19099.1"/>
    </source>
</evidence>
<dbReference type="InterPro" id="IPR015500">
    <property type="entry name" value="Peptidase_S8_subtilisin-rel"/>
</dbReference>
<feature type="region of interest" description="Disordered" evidence="7">
    <location>
        <begin position="1"/>
        <end position="24"/>
    </location>
</feature>